<dbReference type="Pfam" id="PF01590">
    <property type="entry name" value="GAF"/>
    <property type="match status" value="2"/>
</dbReference>
<accession>A0ABW1BKC5</accession>
<dbReference type="RefSeq" id="WP_272167788.1">
    <property type="nucleotide sequence ID" value="NZ_JAQOSL010000001.1"/>
</dbReference>
<feature type="domain" description="GAF" evidence="3">
    <location>
        <begin position="617"/>
        <end position="752"/>
    </location>
</feature>
<reference evidence="6" key="1">
    <citation type="journal article" date="2019" name="Int. J. Syst. Evol. Microbiol.">
        <title>The Global Catalogue of Microorganisms (GCM) 10K type strain sequencing project: providing services to taxonomists for standard genome sequencing and annotation.</title>
        <authorList>
            <consortium name="The Broad Institute Genomics Platform"/>
            <consortium name="The Broad Institute Genome Sequencing Center for Infectious Disease"/>
            <person name="Wu L."/>
            <person name="Ma J."/>
        </authorList>
    </citation>
    <scope>NUCLEOTIDE SEQUENCE [LARGE SCALE GENOMIC DNA]</scope>
    <source>
        <strain evidence="6">JCM 9918</strain>
    </source>
</reference>
<dbReference type="InterPro" id="IPR052016">
    <property type="entry name" value="Bact_Sigma-Reg"/>
</dbReference>
<feature type="region of interest" description="Disordered" evidence="2">
    <location>
        <begin position="358"/>
        <end position="377"/>
    </location>
</feature>
<dbReference type="Pfam" id="PF07228">
    <property type="entry name" value="SpoIIE"/>
    <property type="match status" value="1"/>
</dbReference>
<feature type="compositionally biased region" description="Low complexity" evidence="2">
    <location>
        <begin position="429"/>
        <end position="470"/>
    </location>
</feature>
<dbReference type="SUPFAM" id="SSF55781">
    <property type="entry name" value="GAF domain-like"/>
    <property type="match status" value="2"/>
</dbReference>
<evidence type="ECO:0000259" key="3">
    <source>
        <dbReference type="SMART" id="SM00065"/>
    </source>
</evidence>
<dbReference type="SUPFAM" id="SSF55874">
    <property type="entry name" value="ATPase domain of HSP90 chaperone/DNA topoisomerase II/histidine kinase"/>
    <property type="match status" value="1"/>
</dbReference>
<evidence type="ECO:0000313" key="5">
    <source>
        <dbReference type="EMBL" id="MFC5812905.1"/>
    </source>
</evidence>
<dbReference type="Gene3D" id="3.30.565.10">
    <property type="entry name" value="Histidine kinase-like ATPase, C-terminal domain"/>
    <property type="match status" value="1"/>
</dbReference>
<feature type="compositionally biased region" description="Pro residues" evidence="2">
    <location>
        <begin position="395"/>
        <end position="428"/>
    </location>
</feature>
<dbReference type="InterPro" id="IPR003018">
    <property type="entry name" value="GAF"/>
</dbReference>
<evidence type="ECO:0000259" key="4">
    <source>
        <dbReference type="SMART" id="SM00331"/>
    </source>
</evidence>
<dbReference type="InterPro" id="IPR036457">
    <property type="entry name" value="PPM-type-like_dom_sf"/>
</dbReference>
<dbReference type="InterPro" id="IPR029016">
    <property type="entry name" value="GAF-like_dom_sf"/>
</dbReference>
<dbReference type="PANTHER" id="PTHR43156:SF2">
    <property type="entry name" value="STAGE II SPORULATION PROTEIN E"/>
    <property type="match status" value="1"/>
</dbReference>
<dbReference type="Proteomes" id="UP001596112">
    <property type="component" value="Unassembled WGS sequence"/>
</dbReference>
<comment type="caution">
    <text evidence="5">The sequence shown here is derived from an EMBL/GenBank/DDBJ whole genome shotgun (WGS) entry which is preliminary data.</text>
</comment>
<evidence type="ECO:0000256" key="2">
    <source>
        <dbReference type="SAM" id="MobiDB-lite"/>
    </source>
</evidence>
<dbReference type="Gene3D" id="3.30.450.40">
    <property type="match status" value="2"/>
</dbReference>
<protein>
    <submittedName>
        <fullName evidence="5">SpoIIE family protein phosphatase</fullName>
    </submittedName>
</protein>
<keyword evidence="1" id="KW-0378">Hydrolase</keyword>
<dbReference type="InterPro" id="IPR003594">
    <property type="entry name" value="HATPase_dom"/>
</dbReference>
<name>A0ABW1BKC5_9ACTN</name>
<dbReference type="InterPro" id="IPR036890">
    <property type="entry name" value="HATPase_C_sf"/>
</dbReference>
<feature type="domain" description="PPM-type phosphatase" evidence="4">
    <location>
        <begin position="770"/>
        <end position="994"/>
    </location>
</feature>
<evidence type="ECO:0000313" key="6">
    <source>
        <dbReference type="Proteomes" id="UP001596112"/>
    </source>
</evidence>
<feature type="region of interest" description="Disordered" evidence="2">
    <location>
        <begin position="395"/>
        <end position="544"/>
    </location>
</feature>
<dbReference type="SUPFAM" id="SSF81606">
    <property type="entry name" value="PP2C-like"/>
    <property type="match status" value="1"/>
</dbReference>
<dbReference type="SMART" id="SM00065">
    <property type="entry name" value="GAF"/>
    <property type="match status" value="1"/>
</dbReference>
<dbReference type="InterPro" id="IPR001932">
    <property type="entry name" value="PPM-type_phosphatase-like_dom"/>
</dbReference>
<dbReference type="Pfam" id="PF13581">
    <property type="entry name" value="HATPase_c_2"/>
    <property type="match status" value="1"/>
</dbReference>
<organism evidence="5 6">
    <name type="scientific">Streptomyces heilongjiangensis</name>
    <dbReference type="NCBI Taxonomy" id="945052"/>
    <lineage>
        <taxon>Bacteria</taxon>
        <taxon>Bacillati</taxon>
        <taxon>Actinomycetota</taxon>
        <taxon>Actinomycetes</taxon>
        <taxon>Kitasatosporales</taxon>
        <taxon>Streptomycetaceae</taxon>
        <taxon>Streptomyces</taxon>
    </lineage>
</organism>
<dbReference type="Gene3D" id="3.60.40.10">
    <property type="entry name" value="PPM-type phosphatase domain"/>
    <property type="match status" value="1"/>
</dbReference>
<feature type="compositionally biased region" description="Low complexity" evidence="2">
    <location>
        <begin position="483"/>
        <end position="497"/>
    </location>
</feature>
<dbReference type="SMART" id="SM00331">
    <property type="entry name" value="PP2C_SIG"/>
    <property type="match status" value="1"/>
</dbReference>
<gene>
    <name evidence="5" type="ORF">ACFQGO_36275</name>
</gene>
<proteinExistence type="predicted"/>
<dbReference type="CDD" id="cd16936">
    <property type="entry name" value="HATPase_RsbW-like"/>
    <property type="match status" value="1"/>
</dbReference>
<feature type="region of interest" description="Disordered" evidence="2">
    <location>
        <begin position="220"/>
        <end position="248"/>
    </location>
</feature>
<dbReference type="PRINTS" id="PR01217">
    <property type="entry name" value="PRICHEXTENSN"/>
</dbReference>
<keyword evidence="6" id="KW-1185">Reference proteome</keyword>
<dbReference type="EMBL" id="JBHSNZ010000045">
    <property type="protein sequence ID" value="MFC5812905.1"/>
    <property type="molecule type" value="Genomic_DNA"/>
</dbReference>
<evidence type="ECO:0000256" key="1">
    <source>
        <dbReference type="ARBA" id="ARBA00022801"/>
    </source>
</evidence>
<dbReference type="PANTHER" id="PTHR43156">
    <property type="entry name" value="STAGE II SPORULATION PROTEIN E-RELATED"/>
    <property type="match status" value="1"/>
</dbReference>
<sequence length="1121" mass="117869">MIPLSVAWDDIGGLVDAHERFLAGARVDADVRDPVLDSWKRCRSAGLEPHRLLIPYASDPALEDPFLRAAEPVLSRLAASLSHVSMTIVLCDGQAHVVQRHGGDRRLLSRLDEVNFAPGFCASEAAAGTNGVGTALAERGPVYVLGREHFADCLSPFACAGAPVRDPLSGRIEAILDLTCLRDDGDPAMVRLVREAAHDIESRLLEQATDRERALLAAYHRAAPPTEPWPRQPDGPARTRAPNGHGGEALGRVDLAVLREKAEELIASPHLTLDQVTLPGGRVATLLRRPVRGASGETGVVVEARVLGGPHLRHVERTMPAGAAEVTAPTGPTEAAQAAQARALTPPVPLVTSFLTSPVASPATPTPAPPPGASVAPVGLTPPVAPVTPAGPIPIVTPGPKPGPPPHTTVPVMPPGLVPPTPTAPTPTAPTSTAPTLSTPTAEAAPAASPAATADATPAVPTASAASSPPAFAPLPPAPPSPSSASASARRPAVALSEVTPHVPQPPAAATRSGPDPDPDPGPAPDLAPSPEAGDEAHADPGDDPVADAWLLLVGEPGVGRLAVLARRRLELLHDAGTRIGTTLDVTRTAEELTEVAVPRFADFAAVDLPDSVLRGDEPEPLGEGMTLRRVALGAIHRDSHLYEAGDRVQYVASTPQARSWETGRSVLEPVLAEAGGWLAQDPTRLEQALAAGIHSLITVPLRARGTTLGVVSFYRSRRPAPFEDDDLSLAQELACRAAICVDNARRYTREHNTALALQRSLLPRGRPEQSAVEVAYRYLPAQAGVGGDWFDVIPLSGARVALVVGDVVGHGLHAAATMGRLRTAVHNFCSLDLPPDDLLTHLDDLVARLDRGEGWAVENTHEDSGIIGATCLYAVYDPVSRHCTLTRAGHPQPAIVGPDGHVDFVDLPSGPPLGLGGMPFETVELELAEGSRLVLYTDGLVEDRHRDIDTGLDRLRAVLSGAERAPEDTCDAVLDALLPTRPCDDVALLVARTNALGAERVAQWELPGDPAVVSHARVAVTEQLAAWGLDDLAFTTELIASELVTNAIRHAAGHVQLRLLRDRSLICEVFDGSGTSPRLRRACIEDEGGRGLFLVAQLTERWGTRYTPDGKIIWAEQPLP</sequence>
<feature type="compositionally biased region" description="Pro residues" evidence="2">
    <location>
        <begin position="471"/>
        <end position="482"/>
    </location>
</feature>